<evidence type="ECO:0000256" key="2">
    <source>
        <dbReference type="ARBA" id="ARBA00008661"/>
    </source>
</evidence>
<reference evidence="12" key="1">
    <citation type="submission" date="2020-07" db="EMBL/GenBank/DDBJ databases">
        <title>Multicomponent nature underlies the extraordinary mechanical properties of spider dragline silk.</title>
        <authorList>
            <person name="Kono N."/>
            <person name="Nakamura H."/>
            <person name="Mori M."/>
            <person name="Yoshida Y."/>
            <person name="Ohtoshi R."/>
            <person name="Malay A.D."/>
            <person name="Moran D.A.P."/>
            <person name="Tomita M."/>
            <person name="Numata K."/>
            <person name="Arakawa K."/>
        </authorList>
    </citation>
    <scope>NUCLEOTIDE SEQUENCE</scope>
</reference>
<dbReference type="GO" id="GO:0000139">
    <property type="term" value="C:Golgi membrane"/>
    <property type="evidence" value="ECO:0007669"/>
    <property type="project" value="UniProtKB-SubCell"/>
</dbReference>
<dbReference type="EMBL" id="BMAO01009462">
    <property type="protein sequence ID" value="GFR31038.1"/>
    <property type="molecule type" value="Genomic_DNA"/>
</dbReference>
<evidence type="ECO:0000256" key="7">
    <source>
        <dbReference type="ARBA" id="ARBA00022989"/>
    </source>
</evidence>
<dbReference type="PANTHER" id="PTHR11214:SF376">
    <property type="entry name" value="HEXOSYLTRANSFERASE"/>
    <property type="match status" value="1"/>
</dbReference>
<keyword evidence="5 11" id="KW-0812">Transmembrane</keyword>
<dbReference type="InterPro" id="IPR002659">
    <property type="entry name" value="Glyco_trans_31"/>
</dbReference>
<dbReference type="GO" id="GO:0016758">
    <property type="term" value="F:hexosyltransferase activity"/>
    <property type="evidence" value="ECO:0007669"/>
    <property type="project" value="InterPro"/>
</dbReference>
<keyword evidence="13" id="KW-1185">Reference proteome</keyword>
<evidence type="ECO:0000256" key="4">
    <source>
        <dbReference type="ARBA" id="ARBA00022679"/>
    </source>
</evidence>
<keyword evidence="6 11" id="KW-0735">Signal-anchor</keyword>
<comment type="similarity">
    <text evidence="2 11">Belongs to the glycosyltransferase 31 family.</text>
</comment>
<keyword evidence="9 11" id="KW-0472">Membrane</keyword>
<gene>
    <name evidence="12" type="primary">B3GALT5</name>
    <name evidence="12" type="ORF">TNCT_692331</name>
</gene>
<dbReference type="GO" id="GO:0006493">
    <property type="term" value="P:protein O-linked glycosylation"/>
    <property type="evidence" value="ECO:0007669"/>
    <property type="project" value="TreeGrafter"/>
</dbReference>
<dbReference type="Proteomes" id="UP000887116">
    <property type="component" value="Unassembled WGS sequence"/>
</dbReference>
<dbReference type="PANTHER" id="PTHR11214">
    <property type="entry name" value="BETA-1,3-N-ACETYLGLUCOSAMINYLTRANSFERASE"/>
    <property type="match status" value="1"/>
</dbReference>
<dbReference type="Pfam" id="PF01762">
    <property type="entry name" value="Galactosyl_T"/>
    <property type="match status" value="1"/>
</dbReference>
<dbReference type="EC" id="2.4.1.-" evidence="11"/>
<feature type="transmembrane region" description="Helical" evidence="11">
    <location>
        <begin position="20"/>
        <end position="38"/>
    </location>
</feature>
<evidence type="ECO:0000256" key="8">
    <source>
        <dbReference type="ARBA" id="ARBA00023034"/>
    </source>
</evidence>
<dbReference type="OrthoDB" id="115198at2759"/>
<evidence type="ECO:0000256" key="6">
    <source>
        <dbReference type="ARBA" id="ARBA00022968"/>
    </source>
</evidence>
<keyword evidence="4" id="KW-0808">Transferase</keyword>
<dbReference type="AlphaFoldDB" id="A0A8X6HWN3"/>
<evidence type="ECO:0000256" key="10">
    <source>
        <dbReference type="ARBA" id="ARBA00023180"/>
    </source>
</evidence>
<comment type="caution">
    <text evidence="12">The sequence shown here is derived from an EMBL/GenBank/DDBJ whole genome shotgun (WGS) entry which is preliminary data.</text>
</comment>
<name>A0A8X6HWN3_TRICU</name>
<comment type="subcellular location">
    <subcellularLocation>
        <location evidence="1 11">Golgi apparatus membrane</location>
        <topology evidence="1 11">Single-pass type II membrane protein</topology>
    </subcellularLocation>
</comment>
<evidence type="ECO:0000313" key="12">
    <source>
        <dbReference type="EMBL" id="GFR31038.1"/>
    </source>
</evidence>
<evidence type="ECO:0000256" key="1">
    <source>
        <dbReference type="ARBA" id="ARBA00004323"/>
    </source>
</evidence>
<keyword evidence="3 11" id="KW-0328">Glycosyltransferase</keyword>
<evidence type="ECO:0000256" key="5">
    <source>
        <dbReference type="ARBA" id="ARBA00022692"/>
    </source>
</evidence>
<dbReference type="FunFam" id="3.90.550.50:FF:000001">
    <property type="entry name" value="Hexosyltransferase"/>
    <property type="match status" value="1"/>
</dbReference>
<keyword evidence="8 11" id="KW-0333">Golgi apparatus</keyword>
<organism evidence="12 13">
    <name type="scientific">Trichonephila clavata</name>
    <name type="common">Joro spider</name>
    <name type="synonym">Nephila clavata</name>
    <dbReference type="NCBI Taxonomy" id="2740835"/>
    <lineage>
        <taxon>Eukaryota</taxon>
        <taxon>Metazoa</taxon>
        <taxon>Ecdysozoa</taxon>
        <taxon>Arthropoda</taxon>
        <taxon>Chelicerata</taxon>
        <taxon>Arachnida</taxon>
        <taxon>Araneae</taxon>
        <taxon>Araneomorphae</taxon>
        <taxon>Entelegynae</taxon>
        <taxon>Araneoidea</taxon>
        <taxon>Nephilidae</taxon>
        <taxon>Trichonephila</taxon>
    </lineage>
</organism>
<proteinExistence type="inferred from homology"/>
<evidence type="ECO:0000313" key="13">
    <source>
        <dbReference type="Proteomes" id="UP000887116"/>
    </source>
</evidence>
<dbReference type="Gene3D" id="3.90.550.50">
    <property type="match status" value="1"/>
</dbReference>
<evidence type="ECO:0000256" key="3">
    <source>
        <dbReference type="ARBA" id="ARBA00022676"/>
    </source>
</evidence>
<protein>
    <recommendedName>
        <fullName evidence="11">Hexosyltransferase</fullName>
        <ecNumber evidence="11">2.4.1.-</ecNumber>
    </recommendedName>
</protein>
<keyword evidence="10" id="KW-0325">Glycoprotein</keyword>
<sequence length="356" mass="41814">MLEFYKLNWKWILSYLRRLAPGIFCILLFLFCAINYIYNTEERQTVPKNHLELYNFRYIIQNDICSENPYLLVLVHSAVDHFEHRNVIRNTWGNPGMDIPSIKVVFLLGTTNKFQKEIVKENEIHRDIIQGNFLDSYRNLTYKHTMGLSWASSFCNGTKYLMKMDDDIFVDIYQFFDYIANRVRILDLRNNVVCYFQTGMPVVRDPVSKWYVSKKEFAPDTFNNYCSGWAYLTTTYVAKRLYEAAKKLPYFWVDDVHLTGTAAKLANVGQIRMNHLFDLESEGLMVWTRSSVNLKWSKVFAPTWGDLKLSRTAHEKAFMCYKTKCSCCYTPPTTPKPSIKSTTRKGIAQLIRFPLH</sequence>
<keyword evidence="7 11" id="KW-1133">Transmembrane helix</keyword>
<evidence type="ECO:0000256" key="9">
    <source>
        <dbReference type="ARBA" id="ARBA00023136"/>
    </source>
</evidence>
<accession>A0A8X6HWN3</accession>
<evidence type="ECO:0000256" key="11">
    <source>
        <dbReference type="RuleBase" id="RU363063"/>
    </source>
</evidence>